<accession>A0AAW0AVA8</accession>
<evidence type="ECO:0000313" key="4">
    <source>
        <dbReference type="Proteomes" id="UP001362999"/>
    </source>
</evidence>
<keyword evidence="2" id="KW-0472">Membrane</keyword>
<dbReference type="EMBL" id="JAWWNJ010000048">
    <property type="protein sequence ID" value="KAK7017204.1"/>
    <property type="molecule type" value="Genomic_DNA"/>
</dbReference>
<feature type="transmembrane region" description="Helical" evidence="2">
    <location>
        <begin position="12"/>
        <end position="36"/>
    </location>
</feature>
<name>A0AAW0AVA8_9AGAR</name>
<evidence type="ECO:0000313" key="3">
    <source>
        <dbReference type="EMBL" id="KAK7017204.1"/>
    </source>
</evidence>
<comment type="caution">
    <text evidence="3">The sequence shown here is derived from an EMBL/GenBank/DDBJ whole genome shotgun (WGS) entry which is preliminary data.</text>
</comment>
<evidence type="ECO:0000256" key="2">
    <source>
        <dbReference type="SAM" id="Phobius"/>
    </source>
</evidence>
<feature type="region of interest" description="Disordered" evidence="1">
    <location>
        <begin position="36"/>
        <end position="73"/>
    </location>
</feature>
<keyword evidence="2" id="KW-1133">Transmembrane helix</keyword>
<protein>
    <recommendedName>
        <fullName evidence="5">Secreted protein</fullName>
    </recommendedName>
</protein>
<gene>
    <name evidence="3" type="ORF">R3P38DRAFT_2985971</name>
</gene>
<evidence type="ECO:0000256" key="1">
    <source>
        <dbReference type="SAM" id="MobiDB-lite"/>
    </source>
</evidence>
<dbReference type="Proteomes" id="UP001362999">
    <property type="component" value="Unassembled WGS sequence"/>
</dbReference>
<feature type="compositionally biased region" description="Acidic residues" evidence="1">
    <location>
        <begin position="38"/>
        <end position="52"/>
    </location>
</feature>
<keyword evidence="4" id="KW-1185">Reference proteome</keyword>
<proteinExistence type="predicted"/>
<evidence type="ECO:0008006" key="5">
    <source>
        <dbReference type="Google" id="ProtNLM"/>
    </source>
</evidence>
<organism evidence="3 4">
    <name type="scientific">Favolaschia claudopus</name>
    <dbReference type="NCBI Taxonomy" id="2862362"/>
    <lineage>
        <taxon>Eukaryota</taxon>
        <taxon>Fungi</taxon>
        <taxon>Dikarya</taxon>
        <taxon>Basidiomycota</taxon>
        <taxon>Agaricomycotina</taxon>
        <taxon>Agaricomycetes</taxon>
        <taxon>Agaricomycetidae</taxon>
        <taxon>Agaricales</taxon>
        <taxon>Marasmiineae</taxon>
        <taxon>Mycenaceae</taxon>
        <taxon>Favolaschia</taxon>
    </lineage>
</organism>
<reference evidence="3 4" key="1">
    <citation type="journal article" date="2024" name="J Genomics">
        <title>Draft genome sequencing and assembly of Favolaschia claudopus CIRM-BRFM 2984 isolated from oak limbs.</title>
        <authorList>
            <person name="Navarro D."/>
            <person name="Drula E."/>
            <person name="Chaduli D."/>
            <person name="Cazenave R."/>
            <person name="Ahrendt S."/>
            <person name="Wang J."/>
            <person name="Lipzen A."/>
            <person name="Daum C."/>
            <person name="Barry K."/>
            <person name="Grigoriev I.V."/>
            <person name="Favel A."/>
            <person name="Rosso M.N."/>
            <person name="Martin F."/>
        </authorList>
    </citation>
    <scope>NUCLEOTIDE SEQUENCE [LARGE SCALE GENOMIC DNA]</scope>
    <source>
        <strain evidence="3 4">CIRM-BRFM 2984</strain>
    </source>
</reference>
<sequence>MSETAMLAPTEAAMAVTVLLLVLVLSLETLMMVAVGSDSDEEALGKSDEDDGAKEGTLMKPEENDTGGCTHDE</sequence>
<keyword evidence="2" id="KW-0812">Transmembrane</keyword>
<dbReference type="AlphaFoldDB" id="A0AAW0AVA8"/>